<feature type="compositionally biased region" description="Basic and acidic residues" evidence="1">
    <location>
        <begin position="41"/>
        <end position="50"/>
    </location>
</feature>
<keyword evidence="3" id="KW-1185">Reference proteome</keyword>
<organism evidence="2 3">
    <name type="scientific">Anthostomella pinea</name>
    <dbReference type="NCBI Taxonomy" id="933095"/>
    <lineage>
        <taxon>Eukaryota</taxon>
        <taxon>Fungi</taxon>
        <taxon>Dikarya</taxon>
        <taxon>Ascomycota</taxon>
        <taxon>Pezizomycotina</taxon>
        <taxon>Sordariomycetes</taxon>
        <taxon>Xylariomycetidae</taxon>
        <taxon>Xylariales</taxon>
        <taxon>Xylariaceae</taxon>
        <taxon>Anthostomella</taxon>
    </lineage>
</organism>
<feature type="compositionally biased region" description="Basic and acidic residues" evidence="1">
    <location>
        <begin position="144"/>
        <end position="164"/>
    </location>
</feature>
<evidence type="ECO:0000313" key="3">
    <source>
        <dbReference type="Proteomes" id="UP001295740"/>
    </source>
</evidence>
<feature type="compositionally biased region" description="Polar residues" evidence="1">
    <location>
        <begin position="73"/>
        <end position="82"/>
    </location>
</feature>
<dbReference type="EMBL" id="CAUWAG010000018">
    <property type="protein sequence ID" value="CAJ2511430.1"/>
    <property type="molecule type" value="Genomic_DNA"/>
</dbReference>
<reference evidence="2" key="1">
    <citation type="submission" date="2023-10" db="EMBL/GenBank/DDBJ databases">
        <authorList>
            <person name="Hackl T."/>
        </authorList>
    </citation>
    <scope>NUCLEOTIDE SEQUENCE</scope>
</reference>
<evidence type="ECO:0000256" key="1">
    <source>
        <dbReference type="SAM" id="MobiDB-lite"/>
    </source>
</evidence>
<protein>
    <submittedName>
        <fullName evidence="2">Uu.00g070550.m01.CDS01</fullName>
    </submittedName>
</protein>
<feature type="compositionally biased region" description="Basic and acidic residues" evidence="1">
    <location>
        <begin position="83"/>
        <end position="121"/>
    </location>
</feature>
<accession>A0AAI8VVK1</accession>
<feature type="region of interest" description="Disordered" evidence="1">
    <location>
        <begin position="39"/>
        <end position="264"/>
    </location>
</feature>
<feature type="compositionally biased region" description="Basic and acidic residues" evidence="1">
    <location>
        <begin position="240"/>
        <end position="251"/>
    </location>
</feature>
<evidence type="ECO:0000313" key="2">
    <source>
        <dbReference type="EMBL" id="CAJ2511430.1"/>
    </source>
</evidence>
<feature type="compositionally biased region" description="Basic and acidic residues" evidence="1">
    <location>
        <begin position="177"/>
        <end position="214"/>
    </location>
</feature>
<dbReference type="Proteomes" id="UP001295740">
    <property type="component" value="Unassembled WGS sequence"/>
</dbReference>
<proteinExistence type="predicted"/>
<feature type="compositionally biased region" description="Basic residues" evidence="1">
    <location>
        <begin position="51"/>
        <end position="63"/>
    </location>
</feature>
<comment type="caution">
    <text evidence="2">The sequence shown here is derived from an EMBL/GenBank/DDBJ whole genome shotgun (WGS) entry which is preliminary data.</text>
</comment>
<sequence length="322" mass="36000">MVAKATYDSARTRRQSNLAGWKSPSTVFDAILSTLFCAELPPRRKDSGKEPRHHKIKFRRKHSPKEEKGCQAGDNQPANGVTHQERGTLRCKEKPCLREGNDLAIRSREHCRERSTAKKPEVATSGNENGKKTQGHGDGYSSLDGHKDKQSLDKESEKSRDKLSLAKGKGNGIGRSKGKDKNNNLGKDNNRDKSFLSTKQEPREHCKHQEESKPESTTGDDPDSLKGSHNPMPGAPTSDTKWKIERVKDGFHAQAPGRTGRYRELRDTEWFRVPKPPDEASSWKYKKLASGWLAGSPGRTDRVRNFGDDTWSRAAQCGESQA</sequence>
<gene>
    <name evidence="2" type="ORF">KHLLAP_LOCUS11898</name>
</gene>
<dbReference type="AlphaFoldDB" id="A0AAI8VVK1"/>
<name>A0AAI8VVK1_9PEZI</name>
<feature type="region of interest" description="Disordered" evidence="1">
    <location>
        <begin position="1"/>
        <end position="23"/>
    </location>
</feature>